<sequence length="412" mass="47977">MIDINKNYWLYVLPHVYCCIKEAKALLYNTLNGSSYVTHDSLLVDLIKSLQKKSNLGTISCQGRELANSPYKEFIIEFCGKEMGELIETQFTEKPVQMMPVLNLQQDIKKLLQAGDRTIGEEVLPYLQELNIYINNSCKLECHYCDKYFRQCLCCTTQETVEQVAMPYSLLKTILSQIRYGAVGKLNLMGGNVFEYPYYMALPDILSGFGEYVHLWNHYRHFMIDSIVFPTFVYHVVVTFPIIKVAWENCLHICRTHQAKFHFYVTGIEECEEVEKIVELYNIDDFVIHPIYTCKNLLFFKKYIYLNENDILQTKIPFRQIFIHQKMNSYSFGIFTIMPDGNVYANINAVSLGNIHRDSLLQLIYKEMLTNTAWFKIRDSEPCSDCLFQYLCPSPSNYEAIIGISNLCHVAR</sequence>
<name>A0A1M6L7K8_9BACE</name>
<dbReference type="RefSeq" id="WP_025834093.1">
    <property type="nucleotide sequence ID" value="NZ_FQZN01000045.1"/>
</dbReference>
<dbReference type="InterPro" id="IPR058240">
    <property type="entry name" value="rSAM_sf"/>
</dbReference>
<gene>
    <name evidence="1" type="ORF">SAMN05444350_1455</name>
</gene>
<organism evidence="1 2">
    <name type="scientific">Bacteroides stercorirosoris</name>
    <dbReference type="NCBI Taxonomy" id="871324"/>
    <lineage>
        <taxon>Bacteria</taxon>
        <taxon>Pseudomonadati</taxon>
        <taxon>Bacteroidota</taxon>
        <taxon>Bacteroidia</taxon>
        <taxon>Bacteroidales</taxon>
        <taxon>Bacteroidaceae</taxon>
        <taxon>Bacteroides</taxon>
    </lineage>
</organism>
<keyword evidence="2" id="KW-1185">Reference proteome</keyword>
<dbReference type="NCBIfam" id="TIGR04150">
    <property type="entry name" value="pseudo_rSAM_GG"/>
    <property type="match status" value="1"/>
</dbReference>
<dbReference type="EMBL" id="FQZN01000045">
    <property type="protein sequence ID" value="SHJ67167.1"/>
    <property type="molecule type" value="Genomic_DNA"/>
</dbReference>
<evidence type="ECO:0000313" key="1">
    <source>
        <dbReference type="EMBL" id="SHJ67167.1"/>
    </source>
</evidence>
<dbReference type="GeneID" id="92714568"/>
<reference evidence="2" key="1">
    <citation type="submission" date="2016-11" db="EMBL/GenBank/DDBJ databases">
        <authorList>
            <person name="Varghese N."/>
            <person name="Submissions S."/>
        </authorList>
    </citation>
    <scope>NUCLEOTIDE SEQUENCE [LARGE SCALE GENOMIC DNA]</scope>
    <source>
        <strain evidence="2">DSM 26884</strain>
    </source>
</reference>
<proteinExistence type="predicted"/>
<dbReference type="InterPro" id="IPR026418">
    <property type="entry name" value="Pseudo_rSAM"/>
</dbReference>
<dbReference type="Proteomes" id="UP000184192">
    <property type="component" value="Unassembled WGS sequence"/>
</dbReference>
<evidence type="ECO:0000313" key="2">
    <source>
        <dbReference type="Proteomes" id="UP000184192"/>
    </source>
</evidence>
<dbReference type="Gene3D" id="3.20.20.70">
    <property type="entry name" value="Aldolase class I"/>
    <property type="match status" value="1"/>
</dbReference>
<dbReference type="AlphaFoldDB" id="A0A1M6L7K8"/>
<dbReference type="InterPro" id="IPR013785">
    <property type="entry name" value="Aldolase_TIM"/>
</dbReference>
<dbReference type="SUPFAM" id="SSF102114">
    <property type="entry name" value="Radical SAM enzymes"/>
    <property type="match status" value="1"/>
</dbReference>
<protein>
    <submittedName>
        <fullName evidence="1">Pseudo-rSAM protein, GG-Bacteroidales system</fullName>
    </submittedName>
</protein>
<accession>A0A1M6L7K8</accession>